<evidence type="ECO:0000256" key="5">
    <source>
        <dbReference type="SAM" id="MobiDB-lite"/>
    </source>
</evidence>
<dbReference type="InterPro" id="IPR000433">
    <property type="entry name" value="Znf_ZZ"/>
</dbReference>
<dbReference type="SUPFAM" id="SSF57850">
    <property type="entry name" value="RING/U-box"/>
    <property type="match status" value="3"/>
</dbReference>
<evidence type="ECO:0000256" key="2">
    <source>
        <dbReference type="ARBA" id="ARBA00022771"/>
    </source>
</evidence>
<feature type="compositionally biased region" description="Polar residues" evidence="5">
    <location>
        <begin position="469"/>
        <end position="478"/>
    </location>
</feature>
<gene>
    <name evidence="10" type="ORF">ACHHYP_17233</name>
</gene>
<organism evidence="10 11">
    <name type="scientific">Achlya hypogyna</name>
    <name type="common">Oomycete</name>
    <name type="synonym">Protoachlya hypogyna</name>
    <dbReference type="NCBI Taxonomy" id="1202772"/>
    <lineage>
        <taxon>Eukaryota</taxon>
        <taxon>Sar</taxon>
        <taxon>Stramenopiles</taxon>
        <taxon>Oomycota</taxon>
        <taxon>Saprolegniomycetes</taxon>
        <taxon>Saprolegniales</taxon>
        <taxon>Achlyaceae</taxon>
        <taxon>Achlya</taxon>
    </lineage>
</organism>
<dbReference type="GO" id="GO:0008270">
    <property type="term" value="F:zinc ion binding"/>
    <property type="evidence" value="ECO:0007669"/>
    <property type="project" value="UniProtKB-KW"/>
</dbReference>
<keyword evidence="1" id="KW-0479">Metal-binding</keyword>
<dbReference type="PROSITE" id="PS50089">
    <property type="entry name" value="ZF_RING_2"/>
    <property type="match status" value="2"/>
</dbReference>
<dbReference type="PROSITE" id="PS50016">
    <property type="entry name" value="ZF_PHD_2"/>
    <property type="match status" value="1"/>
</dbReference>
<evidence type="ECO:0000313" key="10">
    <source>
        <dbReference type="EMBL" id="OQR80768.1"/>
    </source>
</evidence>
<dbReference type="Pfam" id="PF00569">
    <property type="entry name" value="ZZ"/>
    <property type="match status" value="1"/>
</dbReference>
<dbReference type="Gene3D" id="3.30.60.90">
    <property type="match status" value="1"/>
</dbReference>
<dbReference type="CDD" id="cd16494">
    <property type="entry name" value="RING-CH-C4HC3_ZSWM2"/>
    <property type="match status" value="1"/>
</dbReference>
<name>A0A1V9Y516_ACHHY</name>
<evidence type="ECO:0000259" key="8">
    <source>
        <dbReference type="PROSITE" id="PS50135"/>
    </source>
</evidence>
<evidence type="ECO:0000256" key="3">
    <source>
        <dbReference type="ARBA" id="ARBA00022833"/>
    </source>
</evidence>
<evidence type="ECO:0000259" key="9">
    <source>
        <dbReference type="PROSITE" id="PS50966"/>
    </source>
</evidence>
<dbReference type="PANTHER" id="PTHR21540">
    <property type="entry name" value="RING FINGER AND SWIM DOMAIN-CONTAINING PROTEIN 2"/>
    <property type="match status" value="1"/>
</dbReference>
<reference evidence="10 11" key="1">
    <citation type="journal article" date="2014" name="Genome Biol. Evol.">
        <title>The secreted proteins of Achlya hypogyna and Thraustotheca clavata identify the ancestral oomycete secretome and reveal gene acquisitions by horizontal gene transfer.</title>
        <authorList>
            <person name="Misner I."/>
            <person name="Blouin N."/>
            <person name="Leonard G."/>
            <person name="Richards T.A."/>
            <person name="Lane C.E."/>
        </authorList>
    </citation>
    <scope>NUCLEOTIDE SEQUENCE [LARGE SCALE GENOMIC DNA]</scope>
    <source>
        <strain evidence="10 11">ATCC 48635</strain>
    </source>
</reference>
<accession>A0A1V9Y516</accession>
<feature type="region of interest" description="Disordered" evidence="5">
    <location>
        <begin position="562"/>
        <end position="605"/>
    </location>
</feature>
<feature type="domain" description="RING-type" evidence="7">
    <location>
        <begin position="354"/>
        <end position="396"/>
    </location>
</feature>
<dbReference type="InterPro" id="IPR001841">
    <property type="entry name" value="Znf_RING"/>
</dbReference>
<dbReference type="SMART" id="SM00249">
    <property type="entry name" value="PHD"/>
    <property type="match status" value="1"/>
</dbReference>
<comment type="caution">
    <text evidence="10">The sequence shown here is derived from an EMBL/GenBank/DDBJ whole genome shotgun (WGS) entry which is preliminary data.</text>
</comment>
<protein>
    <submittedName>
        <fullName evidence="10">Uncharacterized protein</fullName>
    </submittedName>
</protein>
<dbReference type="PROSITE" id="PS50966">
    <property type="entry name" value="ZF_SWIM"/>
    <property type="match status" value="1"/>
</dbReference>
<dbReference type="EMBL" id="JNBR01002874">
    <property type="protein sequence ID" value="OQR80768.1"/>
    <property type="molecule type" value="Genomic_DNA"/>
</dbReference>
<proteinExistence type="predicted"/>
<dbReference type="SMART" id="SM00291">
    <property type="entry name" value="ZnF_ZZ"/>
    <property type="match status" value="1"/>
</dbReference>
<feature type="domain" description="PHD-type" evidence="6">
    <location>
        <begin position="147"/>
        <end position="202"/>
    </location>
</feature>
<dbReference type="InterPro" id="IPR039903">
    <property type="entry name" value="Zswim2"/>
</dbReference>
<evidence type="ECO:0000259" key="7">
    <source>
        <dbReference type="PROSITE" id="PS50089"/>
    </source>
</evidence>
<keyword evidence="3" id="KW-0862">Zinc</keyword>
<dbReference type="InterPro" id="IPR019787">
    <property type="entry name" value="Znf_PHD-finger"/>
</dbReference>
<keyword evidence="11" id="KW-1185">Reference proteome</keyword>
<dbReference type="PROSITE" id="PS50135">
    <property type="entry name" value="ZF_ZZ_2"/>
    <property type="match status" value="1"/>
</dbReference>
<dbReference type="STRING" id="1202772.A0A1V9Y516"/>
<keyword evidence="2 4" id="KW-0863">Zinc-finger</keyword>
<feature type="domain" description="ZZ-type" evidence="8">
    <location>
        <begin position="225"/>
        <end position="276"/>
    </location>
</feature>
<dbReference type="SMART" id="SM00184">
    <property type="entry name" value="RING"/>
    <property type="match status" value="2"/>
</dbReference>
<evidence type="ECO:0000256" key="1">
    <source>
        <dbReference type="ARBA" id="ARBA00022723"/>
    </source>
</evidence>
<dbReference type="InterPro" id="IPR001965">
    <property type="entry name" value="Znf_PHD"/>
</dbReference>
<dbReference type="CDD" id="cd16448">
    <property type="entry name" value="RING-H2"/>
    <property type="match status" value="1"/>
</dbReference>
<dbReference type="Gene3D" id="3.30.40.10">
    <property type="entry name" value="Zinc/RING finger domain, C3HC4 (zinc finger)"/>
    <property type="match status" value="2"/>
</dbReference>
<dbReference type="OrthoDB" id="2122982at2759"/>
<dbReference type="AlphaFoldDB" id="A0A1V9Y516"/>
<dbReference type="GO" id="GO:0061630">
    <property type="term" value="F:ubiquitin protein ligase activity"/>
    <property type="evidence" value="ECO:0007669"/>
    <property type="project" value="InterPro"/>
</dbReference>
<dbReference type="Proteomes" id="UP000243579">
    <property type="component" value="Unassembled WGS sequence"/>
</dbReference>
<dbReference type="InterPro" id="IPR007527">
    <property type="entry name" value="Znf_SWIM"/>
</dbReference>
<evidence type="ECO:0000256" key="4">
    <source>
        <dbReference type="PROSITE-ProRule" id="PRU00228"/>
    </source>
</evidence>
<feature type="domain" description="SWIM-type" evidence="9">
    <location>
        <begin position="50"/>
        <end position="79"/>
    </location>
</feature>
<dbReference type="InterPro" id="IPR043145">
    <property type="entry name" value="Znf_ZZ_sf"/>
</dbReference>
<dbReference type="Pfam" id="PF13639">
    <property type="entry name" value="zf-RING_2"/>
    <property type="match status" value="1"/>
</dbReference>
<evidence type="ECO:0000313" key="11">
    <source>
        <dbReference type="Proteomes" id="UP000243579"/>
    </source>
</evidence>
<sequence>MAGRLVPYRSKLPDAIRAKMDDTMGRTMYLVQTTGPTNYVIQEQNNPAKHRVLIGAAQSCTCGDKDVCCHLLFVMLKILRVPSTNPVVWQKSLVDSEITTLLAGGYSQSENQRTKAAFLRRKGPSLETPETNPEATKTTTRHALVVGEVCAVCQEEMVESQKNLTFCKHGCGNNFHIECMKVFGESRKQSKEPIICPLCRQDWGDSALAELKKEADISNRNPLVHTGTTCKQCQAKPIRCNRYRCLQCKNTDLCERCFKSNGHAKHSFVLRKTHKGTWFPATRASRDTLLSPQTISDLEGRELSHADYDLLCELDAAEKYPLQHYLMANLAGEKVPAVQAKEWTPETPDSVNWCSICAQGLRMSVDLHILPCSHTFHDSCLLQHVLAQKYQCPLEQCNYVLFPGLAADTTAKKCAKTDKPTPHSSELPPLGLMSVVSLMKKPNGTIETITGARRPAELPSKANPRRTNPRPSKPNVHSNQEDDLACSVTSSSLLVKPGTPPKHGVQRRQLQPKMNCELRGPAIESLRGEAGTARFCLPPLTNKEPSLSPTAARLAQAQAVRDLNRAQSQERKRQQKTALAERKHQARGPSSLLPLQLGVVPTLDGPDRQERVAQATLEKQLKAKTDRERKHELAKTRRQLQEERLLCPLSLT</sequence>
<dbReference type="PANTHER" id="PTHR21540:SF3">
    <property type="entry name" value="E3 UBIQUITIN-PROTEIN LIGASE ZSWIM2"/>
    <property type="match status" value="1"/>
</dbReference>
<feature type="domain" description="RING-type" evidence="7">
    <location>
        <begin position="150"/>
        <end position="200"/>
    </location>
</feature>
<evidence type="ECO:0000259" key="6">
    <source>
        <dbReference type="PROSITE" id="PS50016"/>
    </source>
</evidence>
<dbReference type="InterPro" id="IPR013083">
    <property type="entry name" value="Znf_RING/FYVE/PHD"/>
</dbReference>
<feature type="compositionally biased region" description="Basic and acidic residues" evidence="5">
    <location>
        <begin position="562"/>
        <end position="572"/>
    </location>
</feature>
<feature type="region of interest" description="Disordered" evidence="5">
    <location>
        <begin position="445"/>
        <end position="513"/>
    </location>
</feature>